<dbReference type="GO" id="GO:0003857">
    <property type="term" value="F:(3S)-3-hydroxyacyl-CoA dehydrogenase (NAD+) activity"/>
    <property type="evidence" value="ECO:0007669"/>
    <property type="project" value="TreeGrafter"/>
</dbReference>
<reference evidence="2 3" key="1">
    <citation type="submission" date="2016-10" db="EMBL/GenBank/DDBJ databases">
        <authorList>
            <person name="de Groot N.N."/>
        </authorList>
    </citation>
    <scope>NUCLEOTIDE SEQUENCE [LARGE SCALE GENOMIC DNA]</scope>
    <source>
        <strain evidence="2 3">DSM 27842</strain>
    </source>
</reference>
<dbReference type="GO" id="GO:0006635">
    <property type="term" value="P:fatty acid beta-oxidation"/>
    <property type="evidence" value="ECO:0007669"/>
    <property type="project" value="TreeGrafter"/>
</dbReference>
<accession>A0A1H8P3R7</accession>
<dbReference type="PANTHER" id="PTHR13078:SF56">
    <property type="entry name" value="PEROXISOMAL MULTIFUNCTIONAL ENZYME TYPE 2"/>
    <property type="match status" value="1"/>
</dbReference>
<evidence type="ECO:0000313" key="3">
    <source>
        <dbReference type="Proteomes" id="UP000198893"/>
    </source>
</evidence>
<evidence type="ECO:0000259" key="1">
    <source>
        <dbReference type="Pfam" id="PF01575"/>
    </source>
</evidence>
<dbReference type="GO" id="GO:0044594">
    <property type="term" value="F:17-beta-hydroxysteroid dehydrogenase (NAD+) activity"/>
    <property type="evidence" value="ECO:0007669"/>
    <property type="project" value="TreeGrafter"/>
</dbReference>
<sequence length="294" mass="32000">MSNVLSSDIVGTDIPPAETHITLRRLMSYAASLGATEDVYLNDLRDGGIVGLPTSIVISEWQVMNGESYRSVLGADNAQIWRCIHVQQDSKVFQCLRPDIHVTTSGKICVLRQTRIGAYIAVRLDTSAADTGEAIAESWFCGIFLGDNVEGPDRSILEPPDLGPIGDEFIPDVAPMLTVSHALPHLYSEAATIWNPIHTERSAARQAGLDDTILHGTCTWGAAGLWIVRNFADGDPTRLTRLGARMTGKAFVGSELFMRHRVIDIHNGAKRVSFQVVDADNRPVLSNGLAEIDL</sequence>
<gene>
    <name evidence="2" type="ORF">SAMN04490248_104130</name>
</gene>
<dbReference type="InterPro" id="IPR002539">
    <property type="entry name" value="MaoC-like_dom"/>
</dbReference>
<dbReference type="Pfam" id="PF01575">
    <property type="entry name" value="MaoC_dehydratas"/>
    <property type="match status" value="1"/>
</dbReference>
<name>A0A1H8P3R7_9RHOB</name>
<keyword evidence="3" id="KW-1185">Reference proteome</keyword>
<protein>
    <submittedName>
        <fullName evidence="2">MaoC like domain-containing protein</fullName>
    </submittedName>
</protein>
<proteinExistence type="predicted"/>
<evidence type="ECO:0000313" key="2">
    <source>
        <dbReference type="EMBL" id="SEO36606.1"/>
    </source>
</evidence>
<dbReference type="Proteomes" id="UP000198893">
    <property type="component" value="Unassembled WGS sequence"/>
</dbReference>
<dbReference type="STRING" id="569882.SAMN04490248_104130"/>
<organism evidence="2 3">
    <name type="scientific">Salinihabitans flavidus</name>
    <dbReference type="NCBI Taxonomy" id="569882"/>
    <lineage>
        <taxon>Bacteria</taxon>
        <taxon>Pseudomonadati</taxon>
        <taxon>Pseudomonadota</taxon>
        <taxon>Alphaproteobacteria</taxon>
        <taxon>Rhodobacterales</taxon>
        <taxon>Roseobacteraceae</taxon>
        <taxon>Salinihabitans</taxon>
    </lineage>
</organism>
<feature type="domain" description="MaoC-like" evidence="1">
    <location>
        <begin position="178"/>
        <end position="276"/>
    </location>
</feature>
<dbReference type="InterPro" id="IPR029069">
    <property type="entry name" value="HotDog_dom_sf"/>
</dbReference>
<dbReference type="SUPFAM" id="SSF54637">
    <property type="entry name" value="Thioesterase/thiol ester dehydrase-isomerase"/>
    <property type="match status" value="2"/>
</dbReference>
<dbReference type="PANTHER" id="PTHR13078">
    <property type="entry name" value="PEROXISOMAL MULTIFUNCTIONAL ENZYME TYPE 2-RELATED"/>
    <property type="match status" value="1"/>
</dbReference>
<dbReference type="Gene3D" id="3.10.129.10">
    <property type="entry name" value="Hotdog Thioesterase"/>
    <property type="match status" value="1"/>
</dbReference>
<dbReference type="GO" id="GO:0004300">
    <property type="term" value="F:enoyl-CoA hydratase activity"/>
    <property type="evidence" value="ECO:0007669"/>
    <property type="project" value="TreeGrafter"/>
</dbReference>
<dbReference type="EMBL" id="FODS01000004">
    <property type="protein sequence ID" value="SEO36606.1"/>
    <property type="molecule type" value="Genomic_DNA"/>
</dbReference>
<dbReference type="AlphaFoldDB" id="A0A1H8P3R7"/>